<dbReference type="RefSeq" id="WP_242977621.1">
    <property type="nucleotide sequence ID" value="NZ_JALCPJ010000038.1"/>
</dbReference>
<keyword evidence="1" id="KW-1133">Transmembrane helix</keyword>
<evidence type="ECO:0000256" key="1">
    <source>
        <dbReference type="SAM" id="Phobius"/>
    </source>
</evidence>
<organism evidence="4 5">
    <name type="scientific">Clostridium luticellarii</name>
    <dbReference type="NCBI Taxonomy" id="1691940"/>
    <lineage>
        <taxon>Bacteria</taxon>
        <taxon>Bacillati</taxon>
        <taxon>Bacillota</taxon>
        <taxon>Clostridia</taxon>
        <taxon>Eubacteriales</taxon>
        <taxon>Clostridiaceae</taxon>
        <taxon>Clostridium</taxon>
    </lineage>
</organism>
<sequence>MFLTGLLYKPLAFMVLCIYWFNPFVWFSFVLMCRDMEMSCDERVLKELGSYIKKDYSTSLLSLAVNKRVIKGSPLAFGENNTKTRIKNVLNYKKPGFWIVLAAITAVVCIGIGLITNPSHISKEGNKFSEKIYKYRTPYVGDSSKVASIVKELPVPETL</sequence>
<keyword evidence="1" id="KW-0472">Membrane</keyword>
<dbReference type="EMBL" id="PVXP01000045">
    <property type="protein sequence ID" value="PRR83501.1"/>
    <property type="molecule type" value="Genomic_DNA"/>
</dbReference>
<dbReference type="Pfam" id="PF05569">
    <property type="entry name" value="Peptidase_M56"/>
    <property type="match status" value="1"/>
</dbReference>
<reference evidence="4 5" key="1">
    <citation type="submission" date="2018-03" db="EMBL/GenBank/DDBJ databases">
        <title>Genome sequence of Clostridium luticellarii DSM 29923.</title>
        <authorList>
            <person name="Poehlein A."/>
            <person name="Daniel R."/>
        </authorList>
    </citation>
    <scope>NUCLEOTIDE SEQUENCE [LARGE SCALE GENOMIC DNA]</scope>
    <source>
        <strain evidence="4 5">DSM 29923</strain>
    </source>
</reference>
<feature type="domain" description="Peptidase M56" evidence="2">
    <location>
        <begin position="7"/>
        <end position="88"/>
    </location>
</feature>
<dbReference type="Pfam" id="PF16107">
    <property type="entry name" value="DUF4825"/>
    <property type="match status" value="1"/>
</dbReference>
<gene>
    <name evidence="4" type="ORF">CLLU_26320</name>
</gene>
<evidence type="ECO:0000259" key="3">
    <source>
        <dbReference type="Pfam" id="PF16107"/>
    </source>
</evidence>
<dbReference type="Proteomes" id="UP000237798">
    <property type="component" value="Unassembled WGS sequence"/>
</dbReference>
<protein>
    <submittedName>
        <fullName evidence="4">BlaR1 peptidase M56</fullName>
    </submittedName>
</protein>
<evidence type="ECO:0000313" key="4">
    <source>
        <dbReference type="EMBL" id="PRR83501.1"/>
    </source>
</evidence>
<name>A0A2T0BI15_9CLOT</name>
<accession>A0A2T0BI15</accession>
<proteinExistence type="predicted"/>
<feature type="transmembrane region" description="Helical" evidence="1">
    <location>
        <begin position="12"/>
        <end position="33"/>
    </location>
</feature>
<evidence type="ECO:0000313" key="5">
    <source>
        <dbReference type="Proteomes" id="UP000237798"/>
    </source>
</evidence>
<keyword evidence="1" id="KW-0812">Transmembrane</keyword>
<feature type="domain" description="DUF4825" evidence="3">
    <location>
        <begin position="132"/>
        <end position="158"/>
    </location>
</feature>
<comment type="caution">
    <text evidence="4">The sequence shown here is derived from an EMBL/GenBank/DDBJ whole genome shotgun (WGS) entry which is preliminary data.</text>
</comment>
<dbReference type="InterPro" id="IPR008756">
    <property type="entry name" value="Peptidase_M56"/>
</dbReference>
<evidence type="ECO:0000259" key="2">
    <source>
        <dbReference type="Pfam" id="PF05569"/>
    </source>
</evidence>
<feature type="transmembrane region" description="Helical" evidence="1">
    <location>
        <begin position="95"/>
        <end position="115"/>
    </location>
</feature>
<dbReference type="AlphaFoldDB" id="A0A2T0BI15"/>
<keyword evidence="5" id="KW-1185">Reference proteome</keyword>
<dbReference type="InterPro" id="IPR032250">
    <property type="entry name" value="DUF4825"/>
</dbReference>